<dbReference type="GO" id="GO:0010181">
    <property type="term" value="F:FMN binding"/>
    <property type="evidence" value="ECO:0007669"/>
    <property type="project" value="InterPro"/>
</dbReference>
<evidence type="ECO:0000259" key="1">
    <source>
        <dbReference type="PROSITE" id="PS50902"/>
    </source>
</evidence>
<name>A0AAJ5ZCT7_9CHLR</name>
<dbReference type="InterPro" id="IPR008254">
    <property type="entry name" value="Flavodoxin/NO_synth"/>
</dbReference>
<dbReference type="EMBL" id="CP046147">
    <property type="protein sequence ID" value="WFG39012.1"/>
    <property type="molecule type" value="Genomic_DNA"/>
</dbReference>
<feature type="domain" description="Flavodoxin-like" evidence="1">
    <location>
        <begin position="4"/>
        <end position="164"/>
    </location>
</feature>
<accession>A0AAJ5ZCT7</accession>
<dbReference type="PROSITE" id="PS50902">
    <property type="entry name" value="FLAVODOXIN_LIKE"/>
    <property type="match status" value="1"/>
</dbReference>
<keyword evidence="4" id="KW-1185">Reference proteome</keyword>
<dbReference type="RefSeq" id="WP_342822290.1">
    <property type="nucleotide sequence ID" value="NZ_CP046146.1"/>
</dbReference>
<evidence type="ECO:0000313" key="4">
    <source>
        <dbReference type="Proteomes" id="UP001219901"/>
    </source>
</evidence>
<dbReference type="Pfam" id="PF12724">
    <property type="entry name" value="Flavodoxin_5"/>
    <property type="match status" value="1"/>
</dbReference>
<organism evidence="3 4">
    <name type="scientific">Candidatus Lucifugimonas marina</name>
    <dbReference type="NCBI Taxonomy" id="3038979"/>
    <lineage>
        <taxon>Bacteria</taxon>
        <taxon>Bacillati</taxon>
        <taxon>Chloroflexota</taxon>
        <taxon>Dehalococcoidia</taxon>
        <taxon>SAR202 cluster</taxon>
        <taxon>Candidatus Lucifugimonadales</taxon>
        <taxon>Candidatus Lucifugimonadaceae</taxon>
        <taxon>Candidatus Lucifugimonas</taxon>
    </lineage>
</organism>
<dbReference type="Proteomes" id="UP001219901">
    <property type="component" value="Chromosome"/>
</dbReference>
<proteinExistence type="predicted"/>
<gene>
    <name evidence="2" type="ORF">GKO46_04180</name>
    <name evidence="3" type="ORF">GKO48_05080</name>
</gene>
<reference evidence="4" key="3">
    <citation type="submission" date="2023-06" db="EMBL/GenBank/DDBJ databases">
        <title>Pangenomics reveal diversification of enzyme families and niche specialization in globally abundant SAR202 bacteria.</title>
        <authorList>
            <person name="Saw J.H.W."/>
        </authorList>
    </citation>
    <scope>NUCLEOTIDE SEQUENCE [LARGE SCALE GENOMIC DNA]</scope>
    <source>
        <strain evidence="4">JH1073</strain>
    </source>
</reference>
<dbReference type="InterPro" id="IPR026816">
    <property type="entry name" value="Flavodoxin_dom"/>
</dbReference>
<evidence type="ECO:0000313" key="5">
    <source>
        <dbReference type="Proteomes" id="UP001321249"/>
    </source>
</evidence>
<dbReference type="AlphaFoldDB" id="A0AAJ5ZCT7"/>
<evidence type="ECO:0000313" key="2">
    <source>
        <dbReference type="EMBL" id="MDG0866269.1"/>
    </source>
</evidence>
<reference evidence="4 5" key="1">
    <citation type="submission" date="2019-11" db="EMBL/GenBank/DDBJ databases">
        <authorList>
            <person name="Cho J.-C."/>
        </authorList>
    </citation>
    <scope>NUCLEOTIDE SEQUENCE [LARGE SCALE GENOMIC DNA]</scope>
    <source>
        <strain evidence="3 4">JH1073</strain>
        <strain evidence="2 5">JH702</strain>
    </source>
</reference>
<dbReference type="EMBL" id="WMBE01000001">
    <property type="protein sequence ID" value="MDG0866269.1"/>
    <property type="molecule type" value="Genomic_DNA"/>
</dbReference>
<dbReference type="CDD" id="cd00133">
    <property type="entry name" value="PTS_IIB"/>
    <property type="match status" value="1"/>
</dbReference>
<reference evidence="3" key="2">
    <citation type="journal article" date="2023" name="Nat. Commun.">
        <title>Cultivation of marine bacteria of the SAR202 clade.</title>
        <authorList>
            <person name="Lim Y."/>
            <person name="Seo J.H."/>
            <person name="Giovannoni S.J."/>
            <person name="Kang I."/>
            <person name="Cho J.C."/>
        </authorList>
    </citation>
    <scope>NUCLEOTIDE SEQUENCE</scope>
    <source>
        <strain evidence="3">JH1073</strain>
    </source>
</reference>
<evidence type="ECO:0000313" key="3">
    <source>
        <dbReference type="EMBL" id="WFG39012.1"/>
    </source>
</evidence>
<dbReference type="Proteomes" id="UP001321249">
    <property type="component" value="Unassembled WGS sequence"/>
</dbReference>
<dbReference type="Gene3D" id="3.40.50.360">
    <property type="match status" value="1"/>
</dbReference>
<dbReference type="InterPro" id="IPR029039">
    <property type="entry name" value="Flavoprotein-like_sf"/>
</dbReference>
<protein>
    <recommendedName>
        <fullName evidence="1">Flavodoxin-like domain-containing protein</fullName>
    </recommendedName>
</protein>
<dbReference type="SUPFAM" id="SSF52218">
    <property type="entry name" value="Flavoproteins"/>
    <property type="match status" value="1"/>
</dbReference>
<sequence>MTKVLVAFATRFGSTREIASAIAAELIAEGIEAVAAEATSSLNPDDYDAFVIGSPLYGRKWMSVAGMFAAITSERINGKPVVLFSVGTLGVGSPEAGRTEHDEFVARLKEVAPKLNVISDEVFTGYFERSNLPWYLRIIDRFAPTPQGDHRDWAAIHAWANLVATKFKG</sequence>